<dbReference type="CDD" id="cd00055">
    <property type="entry name" value="EGF_Lam"/>
    <property type="match status" value="1"/>
</dbReference>
<feature type="non-terminal residue" evidence="4">
    <location>
        <position position="210"/>
    </location>
</feature>
<feature type="disulfide bond" evidence="1">
    <location>
        <begin position="141"/>
        <end position="151"/>
    </location>
</feature>
<feature type="chain" id="PRO_5014476397" description="EGF-like domain-containing protein" evidence="2">
    <location>
        <begin position="39"/>
        <end position="210"/>
    </location>
</feature>
<dbReference type="InterPro" id="IPR002049">
    <property type="entry name" value="LE_dom"/>
</dbReference>
<dbReference type="EMBL" id="PGGS01000507">
    <property type="protein sequence ID" value="PNH03403.1"/>
    <property type="molecule type" value="Genomic_DNA"/>
</dbReference>
<evidence type="ECO:0000259" key="3">
    <source>
        <dbReference type="PROSITE" id="PS50026"/>
    </source>
</evidence>
<keyword evidence="1" id="KW-1015">Disulfide bond</keyword>
<keyword evidence="5" id="KW-1185">Reference proteome</keyword>
<dbReference type="AlphaFoldDB" id="A0A2J7ZT06"/>
<dbReference type="Proteomes" id="UP000236333">
    <property type="component" value="Unassembled WGS sequence"/>
</dbReference>
<evidence type="ECO:0000313" key="5">
    <source>
        <dbReference type="Proteomes" id="UP000236333"/>
    </source>
</evidence>
<evidence type="ECO:0000256" key="1">
    <source>
        <dbReference type="PROSITE-ProRule" id="PRU00076"/>
    </source>
</evidence>
<comment type="caution">
    <text evidence="4">The sequence shown here is derived from an EMBL/GenBank/DDBJ whole genome shotgun (WGS) entry which is preliminary data.</text>
</comment>
<feature type="domain" description="EGF-like" evidence="3">
    <location>
        <begin position="137"/>
        <end position="170"/>
    </location>
</feature>
<dbReference type="PROSITE" id="PS01186">
    <property type="entry name" value="EGF_2"/>
    <property type="match status" value="1"/>
</dbReference>
<organism evidence="4 5">
    <name type="scientific">Tetrabaena socialis</name>
    <dbReference type="NCBI Taxonomy" id="47790"/>
    <lineage>
        <taxon>Eukaryota</taxon>
        <taxon>Viridiplantae</taxon>
        <taxon>Chlorophyta</taxon>
        <taxon>core chlorophytes</taxon>
        <taxon>Chlorophyceae</taxon>
        <taxon>CS clade</taxon>
        <taxon>Chlamydomonadales</taxon>
        <taxon>Tetrabaenaceae</taxon>
        <taxon>Tetrabaena</taxon>
    </lineage>
</organism>
<keyword evidence="1" id="KW-0245">EGF-like domain</keyword>
<protein>
    <recommendedName>
        <fullName evidence="3">EGF-like domain-containing protein</fullName>
    </recommendedName>
</protein>
<dbReference type="Gene3D" id="2.10.25.10">
    <property type="entry name" value="Laminin"/>
    <property type="match status" value="1"/>
</dbReference>
<feature type="signal peptide" evidence="2">
    <location>
        <begin position="1"/>
        <end position="38"/>
    </location>
</feature>
<keyword evidence="2" id="KW-0732">Signal</keyword>
<accession>A0A2J7ZT06</accession>
<feature type="disulfide bond" evidence="1">
    <location>
        <begin position="160"/>
        <end position="169"/>
    </location>
</feature>
<proteinExistence type="predicted"/>
<evidence type="ECO:0000256" key="2">
    <source>
        <dbReference type="SAM" id="SignalP"/>
    </source>
</evidence>
<dbReference type="PROSITE" id="PS50026">
    <property type="entry name" value="EGF_3"/>
    <property type="match status" value="1"/>
</dbReference>
<evidence type="ECO:0000313" key="4">
    <source>
        <dbReference type="EMBL" id="PNH03403.1"/>
    </source>
</evidence>
<comment type="caution">
    <text evidence="1">Lacks conserved residue(s) required for the propagation of feature annotation.</text>
</comment>
<name>A0A2J7ZT06_9CHLO</name>
<reference evidence="4 5" key="1">
    <citation type="journal article" date="2017" name="Mol. Biol. Evol.">
        <title>The 4-celled Tetrabaena socialis nuclear genome reveals the essential components for genetic control of cell number at the origin of multicellularity in the volvocine lineage.</title>
        <authorList>
            <person name="Featherston J."/>
            <person name="Arakaki Y."/>
            <person name="Hanschen E.R."/>
            <person name="Ferris P.J."/>
            <person name="Michod R.E."/>
            <person name="Olson B.J.S.C."/>
            <person name="Nozaki H."/>
            <person name="Durand P.M."/>
        </authorList>
    </citation>
    <scope>NUCLEOTIDE SEQUENCE [LARGE SCALE GENOMIC DNA]</scope>
    <source>
        <strain evidence="4 5">NIES-571</strain>
    </source>
</reference>
<sequence>MKAGPKRRLAAQEQPGPRHRAWMGPLLVALALCAAAAAQEATRGPAARHTASAALVGVPPGAERGGVLGEGGRTLRAGAEAGPHASAARVARSALTLLPLGLRGAELGQWPLGADPALELSSSSHPDVGLESLFVPLNASCHPDCTRRGNCNRELGTCECPFGYAGPTCEEALLSACQLGPLEEPFFGVMIPRNCECVRQANKFFGCSKE</sequence>
<gene>
    <name evidence="4" type="ORF">TSOC_010542</name>
</gene>
<dbReference type="InterPro" id="IPR000742">
    <property type="entry name" value="EGF"/>
</dbReference>
<dbReference type="Pfam" id="PF23106">
    <property type="entry name" value="EGF_Teneurin"/>
    <property type="match status" value="1"/>
</dbReference>
<dbReference type="OrthoDB" id="18487at2759"/>
<dbReference type="PROSITE" id="PS00022">
    <property type="entry name" value="EGF_1"/>
    <property type="match status" value="1"/>
</dbReference>